<comment type="similarity">
    <text evidence="2 4">Belongs to the SspH family.</text>
</comment>
<dbReference type="InterPro" id="IPR012610">
    <property type="entry name" value="SASP_SspH"/>
</dbReference>
<protein>
    <recommendedName>
        <fullName evidence="4">Small, acid-soluble spore protein H</fullName>
        <shortName evidence="4">SASP H</shortName>
    </recommendedName>
</protein>
<keyword evidence="6" id="KW-1185">Reference proteome</keyword>
<keyword evidence="3 4" id="KW-0749">Sporulation</keyword>
<evidence type="ECO:0000256" key="4">
    <source>
        <dbReference type="HAMAP-Rule" id="MF_00667"/>
    </source>
</evidence>
<dbReference type="NCBIfam" id="TIGR02861">
    <property type="entry name" value="SASP_H"/>
    <property type="match status" value="1"/>
</dbReference>
<accession>A0ABY4EU24</accession>
<dbReference type="Pfam" id="PF08141">
    <property type="entry name" value="SspH"/>
    <property type="match status" value="1"/>
</dbReference>
<dbReference type="Proteomes" id="UP000831782">
    <property type="component" value="Chromosome"/>
</dbReference>
<evidence type="ECO:0000256" key="3">
    <source>
        <dbReference type="ARBA" id="ARBA00022969"/>
    </source>
</evidence>
<reference evidence="5 6" key="1">
    <citation type="submission" date="2022-04" db="EMBL/GenBank/DDBJ databases">
        <title>Gracilibacillus sp. isolated from saltern.</title>
        <authorList>
            <person name="Won M."/>
            <person name="Lee C.-M."/>
            <person name="Woen H.-Y."/>
            <person name="Kwon S.-W."/>
        </authorList>
    </citation>
    <scope>NUCLEOTIDE SEQUENCE [LARGE SCALE GENOMIC DNA]</scope>
    <source>
        <strain evidence="5 6">SSWR10-1</strain>
    </source>
</reference>
<evidence type="ECO:0000313" key="6">
    <source>
        <dbReference type="Proteomes" id="UP000831782"/>
    </source>
</evidence>
<dbReference type="HAMAP" id="MF_00667">
    <property type="entry name" value="SspH"/>
    <property type="match status" value="1"/>
</dbReference>
<dbReference type="EMBL" id="CP095072">
    <property type="protein sequence ID" value="UOQ47388.1"/>
    <property type="molecule type" value="Genomic_DNA"/>
</dbReference>
<evidence type="ECO:0000313" key="5">
    <source>
        <dbReference type="EMBL" id="UOQ47388.1"/>
    </source>
</evidence>
<sequence>MDAQRAQEIMDSSDMCHVTCKGDQVYIEHVDQGTGHATVHALNKPEQKYMVSVDELMEQ</sequence>
<dbReference type="RefSeq" id="WP_244716470.1">
    <property type="nucleotide sequence ID" value="NZ_CP095072.1"/>
</dbReference>
<comment type="subcellular location">
    <subcellularLocation>
        <location evidence="1 4">Spore core</location>
    </subcellularLocation>
</comment>
<evidence type="ECO:0000256" key="1">
    <source>
        <dbReference type="ARBA" id="ARBA00004288"/>
    </source>
</evidence>
<name>A0ABY4EU24_9BACI</name>
<gene>
    <name evidence="4" type="primary">sspH</name>
    <name evidence="5" type="ORF">MUN88_15105</name>
</gene>
<organism evidence="5 6">
    <name type="scientific">Gracilibacillus caseinilyticus</name>
    <dbReference type="NCBI Taxonomy" id="2932256"/>
    <lineage>
        <taxon>Bacteria</taxon>
        <taxon>Bacillati</taxon>
        <taxon>Bacillota</taxon>
        <taxon>Bacilli</taxon>
        <taxon>Bacillales</taxon>
        <taxon>Bacillaceae</taxon>
        <taxon>Gracilibacillus</taxon>
    </lineage>
</organism>
<evidence type="ECO:0000256" key="2">
    <source>
        <dbReference type="ARBA" id="ARBA00006573"/>
    </source>
</evidence>
<proteinExistence type="evidence at transcript level"/>
<comment type="induction">
    <text evidence="4">Expressed only in the forespore compartment of sporulating cells.</text>
</comment>